<accession>A5GAR8</accession>
<evidence type="ECO:0000313" key="1">
    <source>
        <dbReference type="EMBL" id="ABQ25321.1"/>
    </source>
</evidence>
<dbReference type="Gene3D" id="2.130.10.10">
    <property type="entry name" value="YVTN repeat-like/Quinoprotein amine dehydrogenase"/>
    <property type="match status" value="2"/>
</dbReference>
<dbReference type="EMBL" id="CP000698">
    <property type="protein sequence ID" value="ABQ25321.1"/>
    <property type="molecule type" value="Genomic_DNA"/>
</dbReference>
<dbReference type="InterPro" id="IPR015943">
    <property type="entry name" value="WD40/YVTN_repeat-like_dom_sf"/>
</dbReference>
<protein>
    <submittedName>
        <fullName evidence="1">Uncharacterized protein</fullName>
    </submittedName>
</protein>
<dbReference type="Proteomes" id="UP000006695">
    <property type="component" value="Chromosome"/>
</dbReference>
<dbReference type="STRING" id="351605.Gura_1115"/>
<dbReference type="InterPro" id="IPR052025">
    <property type="entry name" value="Xyloglucanase_GH74"/>
</dbReference>
<sequence length="557" mass="53650">MEAMVMTKSRPYRPAGWLAAAFMAAWFGLTPATARGGSFFVGAQNDNGSGDAMANCASSGNSDCTLSSAIQAANNAGPGPHTITLVSNVALTGRMRRLIEQSVTIAPVSGVRSVSCSAGSSGRPFLIGGALAGTTTGGVVYPPLNNLNVTLKGITVNSCMVKGGDSGQYGGAGAGLGGALFVYGGNVTLENISFTNNGAQGGGVTLATNIGGAGMLGASTSAVNGGGGLWADAADNSGACSGLGDYADCTVTGFGGGAAAASATGSSGGPGQFGGGGSPGSGGFGGGSGGGGGTGGYANTYMNAIYFGGARTPGATGGAGAGAGMGGAIFVRSGLLTLKKVSFSGNSATAGSGGQNAAAGYGGALFVCTSDLDNDSSASGAKGSCSAAIDLAGSCGVSFNGNIAGTGNADYYWNGNATALSAIPACPATGPVSSIVVDPLTSTILYAGLDGVGIYRSADRGATWSVAAQQPASLRVKALTIDKSDTTRLYAASYGGGMFKSTDSGGHWAACSTQPPNLNVLSLGMDKNGKLFAGTEAGAFVSNNGCGTWAVMTRGLP</sequence>
<dbReference type="PANTHER" id="PTHR43739">
    <property type="entry name" value="XYLOGLUCANASE (EUROFUNG)"/>
    <property type="match status" value="1"/>
</dbReference>
<evidence type="ECO:0000313" key="2">
    <source>
        <dbReference type="Proteomes" id="UP000006695"/>
    </source>
</evidence>
<dbReference type="KEGG" id="gur:Gura_1115"/>
<reference evidence="1 2" key="1">
    <citation type="submission" date="2007-05" db="EMBL/GenBank/DDBJ databases">
        <title>Complete sequence of Geobacter uraniireducens Rf4.</title>
        <authorList>
            <consortium name="US DOE Joint Genome Institute"/>
            <person name="Copeland A."/>
            <person name="Lucas S."/>
            <person name="Lapidus A."/>
            <person name="Barry K."/>
            <person name="Detter J.C."/>
            <person name="Glavina del Rio T."/>
            <person name="Hammon N."/>
            <person name="Israni S."/>
            <person name="Dalin E."/>
            <person name="Tice H."/>
            <person name="Pitluck S."/>
            <person name="Chertkov O."/>
            <person name="Brettin T."/>
            <person name="Bruce D."/>
            <person name="Han C."/>
            <person name="Schmutz J."/>
            <person name="Larimer F."/>
            <person name="Land M."/>
            <person name="Hauser L."/>
            <person name="Kyrpides N."/>
            <person name="Mikhailova N."/>
            <person name="Shelobolina E."/>
            <person name="Aklujkar M."/>
            <person name="Lovley D."/>
            <person name="Richardson P."/>
        </authorList>
    </citation>
    <scope>NUCLEOTIDE SEQUENCE [LARGE SCALE GENOMIC DNA]</scope>
    <source>
        <strain evidence="1 2">Rf4</strain>
    </source>
</reference>
<dbReference type="GO" id="GO:0010411">
    <property type="term" value="P:xyloglucan metabolic process"/>
    <property type="evidence" value="ECO:0007669"/>
    <property type="project" value="TreeGrafter"/>
</dbReference>
<dbReference type="SUPFAM" id="SSF110296">
    <property type="entry name" value="Oligoxyloglucan reducing end-specific cellobiohydrolase"/>
    <property type="match status" value="1"/>
</dbReference>
<dbReference type="PANTHER" id="PTHR43739:SF5">
    <property type="entry name" value="EXO-ALPHA-SIALIDASE"/>
    <property type="match status" value="1"/>
</dbReference>
<gene>
    <name evidence="1" type="ordered locus">Gura_1115</name>
</gene>
<keyword evidence="2" id="KW-1185">Reference proteome</keyword>
<dbReference type="AlphaFoldDB" id="A5GAR8"/>
<organism evidence="1 2">
    <name type="scientific">Geotalea uraniireducens (strain Rf4)</name>
    <name type="common">Geobacter uraniireducens</name>
    <dbReference type="NCBI Taxonomy" id="351605"/>
    <lineage>
        <taxon>Bacteria</taxon>
        <taxon>Pseudomonadati</taxon>
        <taxon>Thermodesulfobacteriota</taxon>
        <taxon>Desulfuromonadia</taxon>
        <taxon>Geobacterales</taxon>
        <taxon>Geobacteraceae</taxon>
        <taxon>Geotalea</taxon>
    </lineage>
</organism>
<dbReference type="HOGENOM" id="CLU_488981_0_0_7"/>
<name>A5GAR8_GEOUR</name>
<proteinExistence type="predicted"/>